<keyword evidence="1" id="KW-0862">Zinc</keyword>
<dbReference type="AlphaFoldDB" id="A0A2I4CUV4"/>
<evidence type="ECO:0000256" key="2">
    <source>
        <dbReference type="SAM" id="MobiDB-lite"/>
    </source>
</evidence>
<dbReference type="SMART" id="SM00343">
    <property type="entry name" value="ZnF_C2HC"/>
    <property type="match status" value="1"/>
</dbReference>
<feature type="compositionally biased region" description="Polar residues" evidence="2">
    <location>
        <begin position="316"/>
        <end position="331"/>
    </location>
</feature>
<dbReference type="OrthoDB" id="8934056at2759"/>
<dbReference type="SUPFAM" id="SSF57756">
    <property type="entry name" value="Retrovirus zinc finger-like domains"/>
    <property type="match status" value="1"/>
</dbReference>
<evidence type="ECO:0000256" key="1">
    <source>
        <dbReference type="PROSITE-ProRule" id="PRU00047"/>
    </source>
</evidence>
<sequence>MASASGGNSGGEMEWEMARSSRMKRNIRKRQERARSWSEESESREDISKKTKINTSPRKQTQEVQTNKEVEWKVMIEFKQEGGQFHPIKLTKAIEKEIGRIKLAGLMNNKKILIHAENRQQQEKIVKMTTLVGETIKAYIPGTLAKLKGVISGVPLDITIDEIKGGKITEATRIKNKRDGTLKDTMSVILQFENVMPESIQIGYVNFKVRTYIPNPLRCFICQRMGHVAKECKGKIRCARCSGPHEYGKCEKDSKVKCCNCGGEHSAAYGGCIVQKEAREAQRVKITEKISYAEAIKKVRYEDTKYMRTGEIKQRTAGTNPNGTQSRQKQP</sequence>
<keyword evidence="1" id="KW-0479">Metal-binding</keyword>
<evidence type="ECO:0000313" key="4">
    <source>
        <dbReference type="Proteomes" id="UP000192220"/>
    </source>
</evidence>
<dbReference type="GeneID" id="106532290"/>
<keyword evidence="1" id="KW-0863">Zinc-finger</keyword>
<dbReference type="GO" id="GO:0008270">
    <property type="term" value="F:zinc ion binding"/>
    <property type="evidence" value="ECO:0007669"/>
    <property type="project" value="UniProtKB-KW"/>
</dbReference>
<evidence type="ECO:0000259" key="3">
    <source>
        <dbReference type="PROSITE" id="PS50158"/>
    </source>
</evidence>
<feature type="domain" description="CCHC-type" evidence="3">
    <location>
        <begin position="218"/>
        <end position="233"/>
    </location>
</feature>
<gene>
    <name evidence="5" type="primary">LOC106532290</name>
</gene>
<dbReference type="InterPro" id="IPR001878">
    <property type="entry name" value="Znf_CCHC"/>
</dbReference>
<feature type="compositionally biased region" description="Polar residues" evidence="2">
    <location>
        <begin position="53"/>
        <end position="65"/>
    </location>
</feature>
<evidence type="ECO:0000313" key="5">
    <source>
        <dbReference type="RefSeq" id="XP_013883765.1"/>
    </source>
</evidence>
<feature type="non-terminal residue" evidence="5">
    <location>
        <position position="331"/>
    </location>
</feature>
<dbReference type="KEGG" id="alim:106532290"/>
<dbReference type="RefSeq" id="XP_013883765.1">
    <property type="nucleotide sequence ID" value="XM_014028311.1"/>
</dbReference>
<proteinExistence type="predicted"/>
<accession>A0A2I4CUV4</accession>
<name>A0A2I4CUV4_AUSLI</name>
<organism evidence="4 5">
    <name type="scientific">Austrofundulus limnaeus</name>
    <name type="common">Annual killifish</name>
    <dbReference type="NCBI Taxonomy" id="52670"/>
    <lineage>
        <taxon>Eukaryota</taxon>
        <taxon>Metazoa</taxon>
        <taxon>Chordata</taxon>
        <taxon>Craniata</taxon>
        <taxon>Vertebrata</taxon>
        <taxon>Euteleostomi</taxon>
        <taxon>Actinopterygii</taxon>
        <taxon>Neopterygii</taxon>
        <taxon>Teleostei</taxon>
        <taxon>Neoteleostei</taxon>
        <taxon>Acanthomorphata</taxon>
        <taxon>Ovalentaria</taxon>
        <taxon>Atherinomorphae</taxon>
        <taxon>Cyprinodontiformes</taxon>
        <taxon>Rivulidae</taxon>
        <taxon>Austrofundulus</taxon>
    </lineage>
</organism>
<dbReference type="Pfam" id="PF00098">
    <property type="entry name" value="zf-CCHC"/>
    <property type="match status" value="1"/>
</dbReference>
<dbReference type="InterPro" id="IPR036875">
    <property type="entry name" value="Znf_CCHC_sf"/>
</dbReference>
<dbReference type="GO" id="GO:0003676">
    <property type="term" value="F:nucleic acid binding"/>
    <property type="evidence" value="ECO:0007669"/>
    <property type="project" value="InterPro"/>
</dbReference>
<feature type="compositionally biased region" description="Basic residues" evidence="2">
    <location>
        <begin position="21"/>
        <end position="32"/>
    </location>
</feature>
<protein>
    <submittedName>
        <fullName evidence="5">Uncharacterized protein LOC106532290</fullName>
    </submittedName>
</protein>
<dbReference type="PROSITE" id="PS50158">
    <property type="entry name" value="ZF_CCHC"/>
    <property type="match status" value="1"/>
</dbReference>
<reference evidence="5" key="1">
    <citation type="submission" date="2025-08" db="UniProtKB">
        <authorList>
            <consortium name="RefSeq"/>
        </authorList>
    </citation>
    <scope>IDENTIFICATION</scope>
</reference>
<dbReference type="InParanoid" id="A0A2I4CUV4"/>
<feature type="region of interest" description="Disordered" evidence="2">
    <location>
        <begin position="310"/>
        <end position="331"/>
    </location>
</feature>
<dbReference type="Proteomes" id="UP000192220">
    <property type="component" value="Unplaced"/>
</dbReference>
<feature type="region of interest" description="Disordered" evidence="2">
    <location>
        <begin position="1"/>
        <end position="66"/>
    </location>
</feature>
<keyword evidence="4" id="KW-1185">Reference proteome</keyword>